<gene>
    <name evidence="3" type="ORF">JZO67_000761</name>
</gene>
<evidence type="ECO:0000256" key="2">
    <source>
        <dbReference type="SAM" id="Phobius"/>
    </source>
</evidence>
<accession>A0ABV0ELX8</accession>
<dbReference type="Proteomes" id="UP000664357">
    <property type="component" value="Unassembled WGS sequence"/>
</dbReference>
<keyword evidence="2" id="KW-0812">Transmembrane</keyword>
<sequence length="1076" mass="120262">MKNRAKKRTNYHSRAVLGVLVAMMVIAGLFAFFISKDAPKKETIEASEVVTAGDFRLTADNRWDGTDKKSYAELKWDDVADLSSEGYRLYQSEDGTTWDMRSTRYGAAIKVLNIYPDIYPNNIRNWMNDPTVGMGLIDVTPVSLTDFNNNSKTDPTGFLKNAQGEYQYDVVFVGTADANNNISFNKEAVDRLIEFIEAGRGLLVGHDVLSGNTRGWMGLTADLTENNRLAPYLGIGLRNQAVLGENFPFSEKVVVRNNGYLMKYPHELENDMELSIPTTHSFGQVAGSSHKGTVWLSFKDPYVNGGGTFYDSPTSTTNFYLVTNGNAGMIQTGHMNGSSTVDERKIIANTLYNLAQITLESKANDYTVLDNEKPEKPKFVIRCGDEKNVNVRVDATDKGKEYQWYIEANTKSSGVKTSDKIKETITSNIAGYFYEVSNSSVSTLAAQVEAKKDAFGRIDPSEFDLYVAPNDDSVKYETATSFTLSEKNTSGKYVHVLAVDRANNVGTVSSQQIKDMIQPVDFEIERTGNEAKLVEMAVDPTMDNKMKSIEVQIPKNTEIKDFSSLALPTDWYSFENSETTDYYSFSFAMETNNSAATIQTFLEGLRFTIKSPVNSSGNIKIILHEEAYTYWIDPSGKRHYYAFIPEVHTWMEAYNRAKTMSYRGLTGYLATLSSEQEHDFVYDNIGKTFGWLGGTRLRMTTPTAKRIDDESYLSPNIAHYTFAAGTASDWYWANGPEKGLVFFDKVRFTEGGKSPVGTYNGFNNVDNNPGTPRTEPNSGGTGEYVLQFAQANETKYWNDIPHDGTNHVAGFYIEFSEYGGQTEGDEITDVCWNAAIPQKISLKAYDEQGTTLTDGDIIFDQRLRLEQAVTVQPKSLEFYSFIEAQELDNTPRGLNYTVSKTYQEGKLIYSLRKAILHVRQVINGSLNELVVPSEGYVTVQNNLYNSGSPNLDANYKADMTVPSGKQGDNPNFSNWAISTNHLTSVQDEIHLSVTVPEFYQYEGFYLTDEASDPNGASHVSNSSKTTGIVSLGRGTIDAQKEFWLTLYLKSTEENQGKPQPYSWDYSHNDLGKIKTK</sequence>
<feature type="transmembrane region" description="Helical" evidence="2">
    <location>
        <begin position="12"/>
        <end position="34"/>
    </location>
</feature>
<dbReference type="RefSeq" id="WP_347298771.1">
    <property type="nucleotide sequence ID" value="NZ_JAFREL020000001.1"/>
</dbReference>
<evidence type="ECO:0000313" key="3">
    <source>
        <dbReference type="EMBL" id="MEO1768822.1"/>
    </source>
</evidence>
<dbReference type="EMBL" id="JAFREL020000001">
    <property type="protein sequence ID" value="MEO1768822.1"/>
    <property type="molecule type" value="Genomic_DNA"/>
</dbReference>
<keyword evidence="4" id="KW-1185">Reference proteome</keyword>
<keyword evidence="2" id="KW-0472">Membrane</keyword>
<feature type="region of interest" description="Disordered" evidence="1">
    <location>
        <begin position="760"/>
        <end position="779"/>
    </location>
</feature>
<proteinExistence type="predicted"/>
<dbReference type="Gene3D" id="3.10.100.10">
    <property type="entry name" value="Mannose-Binding Protein A, subunit A"/>
    <property type="match status" value="1"/>
</dbReference>
<feature type="compositionally biased region" description="Polar residues" evidence="1">
    <location>
        <begin position="760"/>
        <end position="778"/>
    </location>
</feature>
<dbReference type="InterPro" id="IPR016186">
    <property type="entry name" value="C-type_lectin-like/link_sf"/>
</dbReference>
<reference evidence="3 4" key="2">
    <citation type="submission" date="2024-02" db="EMBL/GenBank/DDBJ databases">
        <title>The Genome Sequence of Enterococcus sp. DIV0159.</title>
        <authorList>
            <person name="Earl A."/>
            <person name="Manson A."/>
            <person name="Gilmore M."/>
            <person name="Sanders J."/>
            <person name="Shea T."/>
            <person name="Howe W."/>
            <person name="Livny J."/>
            <person name="Cuomo C."/>
            <person name="Neafsey D."/>
            <person name="Birren B."/>
        </authorList>
    </citation>
    <scope>NUCLEOTIDE SEQUENCE [LARGE SCALE GENOMIC DNA]</scope>
    <source>
        <strain evidence="3 4">665A</strain>
    </source>
</reference>
<keyword evidence="2" id="KW-1133">Transmembrane helix</keyword>
<evidence type="ECO:0008006" key="5">
    <source>
        <dbReference type="Google" id="ProtNLM"/>
    </source>
</evidence>
<evidence type="ECO:0000313" key="4">
    <source>
        <dbReference type="Proteomes" id="UP000664357"/>
    </source>
</evidence>
<reference evidence="3 4" key="1">
    <citation type="submission" date="2021-03" db="EMBL/GenBank/DDBJ databases">
        <authorList>
            <person name="Gilmore M.S."/>
            <person name="Schwartzman J."/>
            <person name="Van Tyne D."/>
            <person name="Martin M."/>
            <person name="Earl A.M."/>
            <person name="Manson A.L."/>
            <person name="Straub T."/>
            <person name="Salamzade R."/>
            <person name="Saavedra J."/>
            <person name="Lebreton F."/>
            <person name="Prichula J."/>
            <person name="Schaufler K."/>
            <person name="Gaca A."/>
            <person name="Sgardioli B."/>
            <person name="Wagenaar J."/>
            <person name="Strong T."/>
        </authorList>
    </citation>
    <scope>NUCLEOTIDE SEQUENCE [LARGE SCALE GENOMIC DNA]</scope>
    <source>
        <strain evidence="3 4">665A</strain>
    </source>
</reference>
<dbReference type="SUPFAM" id="SSF56436">
    <property type="entry name" value="C-type lectin-like"/>
    <property type="match status" value="1"/>
</dbReference>
<name>A0ABV0ELX8_9ENTE</name>
<protein>
    <recommendedName>
        <fullName evidence="5">DUF5057 domain-containing protein</fullName>
    </recommendedName>
</protein>
<evidence type="ECO:0000256" key="1">
    <source>
        <dbReference type="SAM" id="MobiDB-lite"/>
    </source>
</evidence>
<comment type="caution">
    <text evidence="3">The sequence shown here is derived from an EMBL/GenBank/DDBJ whole genome shotgun (WGS) entry which is preliminary data.</text>
</comment>
<dbReference type="InterPro" id="IPR016187">
    <property type="entry name" value="CTDL_fold"/>
</dbReference>
<organism evidence="3 4">
    <name type="scientific">Candidatus Enterococcus ferrettii</name>
    <dbReference type="NCBI Taxonomy" id="2815324"/>
    <lineage>
        <taxon>Bacteria</taxon>
        <taxon>Bacillati</taxon>
        <taxon>Bacillota</taxon>
        <taxon>Bacilli</taxon>
        <taxon>Lactobacillales</taxon>
        <taxon>Enterococcaceae</taxon>
        <taxon>Enterococcus</taxon>
    </lineage>
</organism>